<dbReference type="GO" id="GO:0016740">
    <property type="term" value="F:transferase activity"/>
    <property type="evidence" value="ECO:0007669"/>
    <property type="project" value="UniProtKB-KW"/>
</dbReference>
<dbReference type="PROSITE" id="PS51096">
    <property type="entry name" value="PTS_EIIA_TYPE_4"/>
    <property type="match status" value="1"/>
</dbReference>
<dbReference type="PATRIC" id="fig|1218493.3.peg.1959"/>
<dbReference type="Gene3D" id="3.40.50.510">
    <property type="entry name" value="Phosphotransferase system, mannose-type IIA component"/>
    <property type="match status" value="1"/>
</dbReference>
<dbReference type="AlphaFoldDB" id="A0A0F4L7C9"/>
<dbReference type="RefSeq" id="WP_045928815.1">
    <property type="nucleotide sequence ID" value="NZ_JBHSZS010000027.1"/>
</dbReference>
<dbReference type="SUPFAM" id="SSF53062">
    <property type="entry name" value="PTS system fructose IIA component-like"/>
    <property type="match status" value="1"/>
</dbReference>
<dbReference type="InterPro" id="IPR051471">
    <property type="entry name" value="Bacterial_PTS_sugar_comp"/>
</dbReference>
<evidence type="ECO:0000256" key="1">
    <source>
        <dbReference type="ARBA" id="ARBA00022679"/>
    </source>
</evidence>
<organism evidence="3 4">
    <name type="scientific">Lactobacillus kullabergensis</name>
    <dbReference type="NCBI Taxonomy" id="1218493"/>
    <lineage>
        <taxon>Bacteria</taxon>
        <taxon>Bacillati</taxon>
        <taxon>Bacillota</taxon>
        <taxon>Bacilli</taxon>
        <taxon>Lactobacillales</taxon>
        <taxon>Lactobacillaceae</taxon>
        <taxon>Lactobacillus</taxon>
    </lineage>
</organism>
<sequence>MKQIVIISHKTLAKGMAETVKFFAGDIKNIHYLCAYEDGKNEFPIQELTKLISDFSEQDQVFLLTDLLGGSVNQNCSQLIKRENVNVITGVNLALVLSIILDPSKQLKKQKIQELIAQAKNQIVYMNDYNSENESDDE</sequence>
<evidence type="ECO:0000259" key="2">
    <source>
        <dbReference type="PROSITE" id="PS51096"/>
    </source>
</evidence>
<comment type="caution">
    <text evidence="3">The sequence shown here is derived from an EMBL/GenBank/DDBJ whole genome shotgun (WGS) entry which is preliminary data.</text>
</comment>
<dbReference type="Pfam" id="PF03610">
    <property type="entry name" value="EIIA-man"/>
    <property type="match status" value="1"/>
</dbReference>
<accession>A0A0F4L7C9</accession>
<dbReference type="InterPro" id="IPR036662">
    <property type="entry name" value="PTS_EIIA_man-typ_sf"/>
</dbReference>
<evidence type="ECO:0000313" key="3">
    <source>
        <dbReference type="EMBL" id="KJY54159.1"/>
    </source>
</evidence>
<feature type="domain" description="PTS EIIA type-4" evidence="2">
    <location>
        <begin position="1"/>
        <end position="123"/>
    </location>
</feature>
<dbReference type="Proteomes" id="UP000033533">
    <property type="component" value="Unassembled WGS sequence"/>
</dbReference>
<dbReference type="HOGENOM" id="CLU_123235_3_2_9"/>
<dbReference type="EMBL" id="JXBY01000029">
    <property type="protein sequence ID" value="KJY54159.1"/>
    <property type="molecule type" value="Genomic_DNA"/>
</dbReference>
<reference evidence="3 4" key="1">
    <citation type="submission" date="2014-12" db="EMBL/GenBank/DDBJ databases">
        <title>Comparative genomics of the lactic acid bacteria isolated from the honey bee gut.</title>
        <authorList>
            <person name="Ellegaard K.M."/>
            <person name="Tamarit D."/>
            <person name="Javelind E."/>
            <person name="Olofsson T."/>
            <person name="Andersson S.G."/>
            <person name="Vasquez A."/>
        </authorList>
    </citation>
    <scope>NUCLEOTIDE SEQUENCE [LARGE SCALE GENOMIC DNA]</scope>
    <source>
        <strain evidence="3 4">Biut2</strain>
    </source>
</reference>
<dbReference type="InterPro" id="IPR004701">
    <property type="entry name" value="PTS_EIIA_man-typ"/>
</dbReference>
<dbReference type="OrthoDB" id="6578004at2"/>
<dbReference type="PANTHER" id="PTHR33799:SF1">
    <property type="entry name" value="PTS SYSTEM MANNOSE-SPECIFIC EIIAB COMPONENT-RELATED"/>
    <property type="match status" value="1"/>
</dbReference>
<proteinExistence type="predicted"/>
<name>A0A0F4L7C9_9LACO</name>
<keyword evidence="1" id="KW-0808">Transferase</keyword>
<dbReference type="GO" id="GO:0009401">
    <property type="term" value="P:phosphoenolpyruvate-dependent sugar phosphotransferase system"/>
    <property type="evidence" value="ECO:0007669"/>
    <property type="project" value="InterPro"/>
</dbReference>
<dbReference type="STRING" id="1218493.JF76_18680"/>
<dbReference type="PANTHER" id="PTHR33799">
    <property type="entry name" value="PTS PERMEASE-RELATED-RELATED"/>
    <property type="match status" value="1"/>
</dbReference>
<gene>
    <name evidence="3" type="ORF">JF76_18680</name>
</gene>
<evidence type="ECO:0000313" key="4">
    <source>
        <dbReference type="Proteomes" id="UP000033533"/>
    </source>
</evidence>
<dbReference type="GO" id="GO:0016020">
    <property type="term" value="C:membrane"/>
    <property type="evidence" value="ECO:0007669"/>
    <property type="project" value="InterPro"/>
</dbReference>
<protein>
    <submittedName>
        <fullName evidence="3">PTS Man IIA</fullName>
    </submittedName>
</protein>